<dbReference type="Proteomes" id="UP001149079">
    <property type="component" value="Unassembled WGS sequence"/>
</dbReference>
<reference evidence="4" key="2">
    <citation type="journal article" date="2023" name="IMA Fungus">
        <title>Comparative genomic study of the Penicillium genus elucidates a diverse pangenome and 15 lateral gene transfer events.</title>
        <authorList>
            <person name="Petersen C."/>
            <person name="Sorensen T."/>
            <person name="Nielsen M.R."/>
            <person name="Sondergaard T.E."/>
            <person name="Sorensen J.L."/>
            <person name="Fitzpatrick D.A."/>
            <person name="Frisvad J.C."/>
            <person name="Nielsen K.L."/>
        </authorList>
    </citation>
    <scope>NUCLEOTIDE SEQUENCE</scope>
    <source>
        <strain evidence="4">IBT 22155</strain>
    </source>
</reference>
<dbReference type="EMBL" id="JAPQKL010000006">
    <property type="protein sequence ID" value="KAJ5124383.1"/>
    <property type="molecule type" value="Genomic_DNA"/>
</dbReference>
<feature type="transmembrane region" description="Helical" evidence="2">
    <location>
        <begin position="248"/>
        <end position="266"/>
    </location>
</feature>
<gene>
    <name evidence="4" type="ORF">N7515_008208</name>
</gene>
<dbReference type="InterPro" id="IPR049326">
    <property type="entry name" value="Rhodopsin_dom_fungi"/>
</dbReference>
<comment type="caution">
    <text evidence="4">The sequence shown here is derived from an EMBL/GenBank/DDBJ whole genome shotgun (WGS) entry which is preliminary data.</text>
</comment>
<feature type="transmembrane region" description="Helical" evidence="2">
    <location>
        <begin position="59"/>
        <end position="82"/>
    </location>
</feature>
<dbReference type="PANTHER" id="PTHR38794">
    <property type="entry name" value="INTEGRAL MEMBRANE PROTEIN"/>
    <property type="match status" value="1"/>
</dbReference>
<dbReference type="OrthoDB" id="3918601at2759"/>
<keyword evidence="5" id="KW-1185">Reference proteome</keyword>
<feature type="region of interest" description="Disordered" evidence="1">
    <location>
        <begin position="292"/>
        <end position="316"/>
    </location>
</feature>
<keyword evidence="2" id="KW-0812">Transmembrane</keyword>
<sequence length="356" mass="39407">MQSSIDLLLPPLFPVTDDDHGAWVITVSTILLFITVLATTVTLISRIRVLRKISWSDCIVLFSCILFIPQSVCINIASSHGIGKHRNALNDTSFEIYSKALYASQLLAILVLGCSKAAVVLLVLSLQPFERITIACKVALCLIGTWSLTAFIALSTQCNQPRPWDFRPDRCINQEALYITLGGIHMILDLVSLLHQVQIIQWKRHQISALFAMRILVLALTIAGLRSVRPLFHSIPLDQPWNALMPAIWLQLILSSSIICTCIPTLKRVLVDLQTGMMAGTISVFLEQSVSGHNSQENSSPSKEKDSVGQKSGSGLASQYRVRRDSLDAELMGSYSTMRDTVIERDIYLGVRNGHP</sequence>
<evidence type="ECO:0000256" key="1">
    <source>
        <dbReference type="SAM" id="MobiDB-lite"/>
    </source>
</evidence>
<feature type="transmembrane region" description="Helical" evidence="2">
    <location>
        <begin position="138"/>
        <end position="156"/>
    </location>
</feature>
<keyword evidence="2" id="KW-1133">Transmembrane helix</keyword>
<feature type="transmembrane region" description="Helical" evidence="2">
    <location>
        <begin position="207"/>
        <end position="228"/>
    </location>
</feature>
<feature type="transmembrane region" description="Helical" evidence="2">
    <location>
        <begin position="102"/>
        <end position="126"/>
    </location>
</feature>
<evidence type="ECO:0000256" key="2">
    <source>
        <dbReference type="SAM" id="Phobius"/>
    </source>
</evidence>
<organism evidence="4 5">
    <name type="scientific">Penicillium bovifimosum</name>
    <dbReference type="NCBI Taxonomy" id="126998"/>
    <lineage>
        <taxon>Eukaryota</taxon>
        <taxon>Fungi</taxon>
        <taxon>Dikarya</taxon>
        <taxon>Ascomycota</taxon>
        <taxon>Pezizomycotina</taxon>
        <taxon>Eurotiomycetes</taxon>
        <taxon>Eurotiomycetidae</taxon>
        <taxon>Eurotiales</taxon>
        <taxon>Aspergillaceae</taxon>
        <taxon>Penicillium</taxon>
    </lineage>
</organism>
<dbReference type="GeneID" id="81408122"/>
<feature type="domain" description="Rhodopsin" evidence="3">
    <location>
        <begin position="43"/>
        <end position="270"/>
    </location>
</feature>
<evidence type="ECO:0000259" key="3">
    <source>
        <dbReference type="Pfam" id="PF20684"/>
    </source>
</evidence>
<feature type="compositionally biased region" description="Polar residues" evidence="1">
    <location>
        <begin position="292"/>
        <end position="301"/>
    </location>
</feature>
<accession>A0A9W9GMK1</accession>
<protein>
    <recommendedName>
        <fullName evidence="3">Rhodopsin domain-containing protein</fullName>
    </recommendedName>
</protein>
<name>A0A9W9GMK1_9EURO</name>
<dbReference type="Pfam" id="PF20684">
    <property type="entry name" value="Fung_rhodopsin"/>
    <property type="match status" value="1"/>
</dbReference>
<feature type="transmembrane region" description="Helical" evidence="2">
    <location>
        <begin position="20"/>
        <end position="47"/>
    </location>
</feature>
<feature type="transmembrane region" description="Helical" evidence="2">
    <location>
        <begin position="176"/>
        <end position="195"/>
    </location>
</feature>
<reference evidence="4" key="1">
    <citation type="submission" date="2022-11" db="EMBL/GenBank/DDBJ databases">
        <authorList>
            <person name="Petersen C."/>
        </authorList>
    </citation>
    <scope>NUCLEOTIDE SEQUENCE</scope>
    <source>
        <strain evidence="4">IBT 22155</strain>
    </source>
</reference>
<proteinExistence type="predicted"/>
<keyword evidence="2" id="KW-0472">Membrane</keyword>
<dbReference type="AlphaFoldDB" id="A0A9W9GMK1"/>
<dbReference type="PANTHER" id="PTHR38794:SF3">
    <property type="entry name" value="INTEGRAL MEMBRANE PROTEIN"/>
    <property type="match status" value="1"/>
</dbReference>
<evidence type="ECO:0000313" key="5">
    <source>
        <dbReference type="Proteomes" id="UP001149079"/>
    </source>
</evidence>
<dbReference type="RefSeq" id="XP_056518782.1">
    <property type="nucleotide sequence ID" value="XM_056668952.1"/>
</dbReference>
<evidence type="ECO:0000313" key="4">
    <source>
        <dbReference type="EMBL" id="KAJ5124383.1"/>
    </source>
</evidence>